<dbReference type="Proteomes" id="UP000248014">
    <property type="component" value="Unassembled WGS sequence"/>
</dbReference>
<gene>
    <name evidence="1" type="ORF">C7451_104103</name>
</gene>
<dbReference type="AlphaFoldDB" id="A0A2V3VA35"/>
<accession>A0A2V3VA35</accession>
<proteinExistence type="predicted"/>
<dbReference type="RefSeq" id="WP_110298106.1">
    <property type="nucleotide sequence ID" value="NZ_QJJM01000004.1"/>
</dbReference>
<dbReference type="OrthoDB" id="7568642at2"/>
<organism evidence="1 2">
    <name type="scientific">Blastomonas natatoria</name>
    <dbReference type="NCBI Taxonomy" id="34015"/>
    <lineage>
        <taxon>Bacteria</taxon>
        <taxon>Pseudomonadati</taxon>
        <taxon>Pseudomonadota</taxon>
        <taxon>Alphaproteobacteria</taxon>
        <taxon>Sphingomonadales</taxon>
        <taxon>Sphingomonadaceae</taxon>
        <taxon>Blastomonas</taxon>
    </lineage>
</organism>
<protein>
    <submittedName>
        <fullName evidence="1">Uncharacterized protein</fullName>
    </submittedName>
</protein>
<reference evidence="1 2" key="1">
    <citation type="submission" date="2018-05" db="EMBL/GenBank/DDBJ databases">
        <title>Genomic Encyclopedia of Type Strains, Phase IV (KMG-IV): sequencing the most valuable type-strain genomes for metagenomic binning, comparative biology and taxonomic classification.</title>
        <authorList>
            <person name="Goeker M."/>
        </authorList>
    </citation>
    <scope>NUCLEOTIDE SEQUENCE [LARGE SCALE GENOMIC DNA]</scope>
    <source>
        <strain evidence="1 2">DSM 3183</strain>
    </source>
</reference>
<evidence type="ECO:0000313" key="2">
    <source>
        <dbReference type="Proteomes" id="UP000248014"/>
    </source>
</evidence>
<dbReference type="EMBL" id="QJJM01000004">
    <property type="protein sequence ID" value="PXW77608.1"/>
    <property type="molecule type" value="Genomic_DNA"/>
</dbReference>
<evidence type="ECO:0000313" key="1">
    <source>
        <dbReference type="EMBL" id="PXW77608.1"/>
    </source>
</evidence>
<keyword evidence="2" id="KW-1185">Reference proteome</keyword>
<sequence length="215" mass="24128">MTEQRHSRSGLHRIYYDLVQLEARYGADRRFTVQEREELAERYARLTQVIADGAYGDEYESDIGISVADGQTEFNQRVDAAVSARRITRVAGARLKTDYAALVRTEATYLRDGRITDQERDDLYTRLEALDARVGDMASTGGGSAVQTPRARLDAIARALPSSGLSASGQAQLRVEHEDLTRLEAAYARLNASADDRAYLDRRLTDLETRARVRR</sequence>
<comment type="caution">
    <text evidence="1">The sequence shown here is derived from an EMBL/GenBank/DDBJ whole genome shotgun (WGS) entry which is preliminary data.</text>
</comment>
<name>A0A2V3VA35_9SPHN</name>